<evidence type="ECO:0000256" key="2">
    <source>
        <dbReference type="ARBA" id="ARBA00022737"/>
    </source>
</evidence>
<organism evidence="6 8">
    <name type="scientific">Elsinoe australis</name>
    <dbReference type="NCBI Taxonomy" id="40998"/>
    <lineage>
        <taxon>Eukaryota</taxon>
        <taxon>Fungi</taxon>
        <taxon>Dikarya</taxon>
        <taxon>Ascomycota</taxon>
        <taxon>Pezizomycotina</taxon>
        <taxon>Dothideomycetes</taxon>
        <taxon>Dothideomycetidae</taxon>
        <taxon>Myriangiales</taxon>
        <taxon>Elsinoaceae</taxon>
        <taxon>Elsinoe</taxon>
    </lineage>
</organism>
<dbReference type="AlphaFoldDB" id="A0A2P8AIN8"/>
<sequence>MRSVAFVAALIAGAAAAPQAVTSAIAPKEETPAGCSTNYNGVFQVTVTPAGASKRSIEKRQSVPLEIQLKDGVLTDAKGRTGYIASNNQFQFDGPAQAGAIYTAGWSVCQNGSLALGNSAVFYQCLSGTFYNLYDENTAAQCNAVYLQALGSSSPTGTGAVKAASAASVTAGAHTVVCQIGDGQIQQDTCITTATPIAEATDGQLSAPKVTGAPVTQIGDGQIQAPASSASATGKPISQISDGQIQAPVTTAPKATTPAVQAPVISQISDGQIQAPTNGTGIATRTPTPTGGSASSAAASPATSFTGAAAPTLRAEIMGLVAGLAAFAVL</sequence>
<reference evidence="6 8" key="1">
    <citation type="submission" date="2017-05" db="EMBL/GenBank/DDBJ databases">
        <title>Draft genome sequence of Elsinoe australis.</title>
        <authorList>
            <person name="Cheng Q."/>
        </authorList>
    </citation>
    <scope>NUCLEOTIDE SEQUENCE [LARGE SCALE GENOMIC DNA]</scope>
    <source>
        <strain evidence="6 8">NL1</strain>
    </source>
</reference>
<evidence type="ECO:0000313" key="8">
    <source>
        <dbReference type="Proteomes" id="UP000243723"/>
    </source>
</evidence>
<name>A0A2P8AIN8_9PEZI</name>
<gene>
    <name evidence="6" type="ORF">B9Z65_493</name>
    <name evidence="7" type="ORF">C1H76_5105</name>
</gene>
<evidence type="ECO:0000313" key="7">
    <source>
        <dbReference type="EMBL" id="TKX22651.1"/>
    </source>
</evidence>
<feature type="signal peptide" evidence="4">
    <location>
        <begin position="1"/>
        <end position="16"/>
    </location>
</feature>
<feature type="domain" description="Cell wall mannoprotein PIR1-like C-terminal" evidence="5">
    <location>
        <begin position="72"/>
        <end position="145"/>
    </location>
</feature>
<dbReference type="Proteomes" id="UP000308133">
    <property type="component" value="Unassembled WGS sequence"/>
</dbReference>
<dbReference type="PROSITE" id="PS50256">
    <property type="entry name" value="PIR_REPEAT_2"/>
    <property type="match status" value="3"/>
</dbReference>
<evidence type="ECO:0000256" key="1">
    <source>
        <dbReference type="ARBA" id="ARBA00022729"/>
    </source>
</evidence>
<dbReference type="GO" id="GO:0009277">
    <property type="term" value="C:fungal-type cell wall"/>
    <property type="evidence" value="ECO:0007669"/>
    <property type="project" value="TreeGrafter"/>
</dbReference>
<feature type="region of interest" description="Disordered" evidence="3">
    <location>
        <begin position="272"/>
        <end position="301"/>
    </location>
</feature>
<dbReference type="OrthoDB" id="5415592at2759"/>
<feature type="compositionally biased region" description="Low complexity" evidence="3">
    <location>
        <begin position="283"/>
        <end position="301"/>
    </location>
</feature>
<dbReference type="EMBL" id="PTQR01000064">
    <property type="protein sequence ID" value="TKX22651.1"/>
    <property type="molecule type" value="Genomic_DNA"/>
</dbReference>
<dbReference type="InterPro" id="IPR054508">
    <property type="entry name" value="PIR1-like_C"/>
</dbReference>
<comment type="caution">
    <text evidence="6">The sequence shown here is derived from an EMBL/GenBank/DDBJ whole genome shotgun (WGS) entry which is preliminary data.</text>
</comment>
<dbReference type="InterPro" id="IPR051153">
    <property type="entry name" value="Yeast_CWMannoprotein_PIR"/>
</dbReference>
<dbReference type="EMBL" id="NHZQ01000003">
    <property type="protein sequence ID" value="PSK60343.1"/>
    <property type="molecule type" value="Genomic_DNA"/>
</dbReference>
<accession>A0A2P8AIN8</accession>
<dbReference type="Pfam" id="PF00399">
    <property type="entry name" value="PIR"/>
    <property type="match status" value="3"/>
</dbReference>
<dbReference type="PANTHER" id="PTHR47254:SF2">
    <property type="entry name" value="COVALENTLY-LINKED CELL WALL PROTEIN"/>
    <property type="match status" value="1"/>
</dbReference>
<evidence type="ECO:0000259" key="5">
    <source>
        <dbReference type="Pfam" id="PF22799"/>
    </source>
</evidence>
<feature type="chain" id="PRO_5036321028" evidence="4">
    <location>
        <begin position="17"/>
        <end position="330"/>
    </location>
</feature>
<evidence type="ECO:0000313" key="9">
    <source>
        <dbReference type="Proteomes" id="UP000308133"/>
    </source>
</evidence>
<evidence type="ECO:0000256" key="4">
    <source>
        <dbReference type="SAM" id="SignalP"/>
    </source>
</evidence>
<feature type="compositionally biased region" description="Polar residues" evidence="3">
    <location>
        <begin position="272"/>
        <end position="281"/>
    </location>
</feature>
<keyword evidence="8" id="KW-1185">Reference proteome</keyword>
<keyword evidence="2" id="KW-0677">Repeat</keyword>
<dbReference type="InterPro" id="IPR000420">
    <property type="entry name" value="Yeast_PIR_rpt"/>
</dbReference>
<reference evidence="7 9" key="2">
    <citation type="submission" date="2018-02" db="EMBL/GenBank/DDBJ databases">
        <title>Draft genome sequences of Elsinoe sp., causing black scab on jojoba.</title>
        <authorList>
            <person name="Stodart B."/>
            <person name="Jeffress S."/>
            <person name="Ash G."/>
            <person name="Arun Chinnappa K."/>
        </authorList>
    </citation>
    <scope>NUCLEOTIDE SEQUENCE [LARGE SCALE GENOMIC DNA]</scope>
    <source>
        <strain evidence="7 9">Hillstone_2</strain>
    </source>
</reference>
<dbReference type="GO" id="GO:0031505">
    <property type="term" value="P:fungal-type cell wall organization"/>
    <property type="evidence" value="ECO:0007669"/>
    <property type="project" value="TreeGrafter"/>
</dbReference>
<dbReference type="Proteomes" id="UP000243723">
    <property type="component" value="Unassembled WGS sequence"/>
</dbReference>
<dbReference type="Pfam" id="PF22799">
    <property type="entry name" value="PIR1-like_C"/>
    <property type="match status" value="1"/>
</dbReference>
<dbReference type="GO" id="GO:0005199">
    <property type="term" value="F:structural constituent of cell wall"/>
    <property type="evidence" value="ECO:0007669"/>
    <property type="project" value="InterPro"/>
</dbReference>
<proteinExistence type="predicted"/>
<keyword evidence="1 4" id="KW-0732">Signal</keyword>
<protein>
    <submittedName>
        <fullName evidence="6">Cell wall mannoprotein PIR3</fullName>
    </submittedName>
</protein>
<evidence type="ECO:0000313" key="6">
    <source>
        <dbReference type="EMBL" id="PSK60343.1"/>
    </source>
</evidence>
<dbReference type="PANTHER" id="PTHR47254">
    <property type="entry name" value="CELL WALL MANNOPROTEIN CIS3-RELATED"/>
    <property type="match status" value="1"/>
</dbReference>
<evidence type="ECO:0000256" key="3">
    <source>
        <dbReference type="SAM" id="MobiDB-lite"/>
    </source>
</evidence>